<proteinExistence type="predicted"/>
<evidence type="ECO:0000313" key="4">
    <source>
        <dbReference type="Proteomes" id="UP001595900"/>
    </source>
</evidence>
<dbReference type="Pfam" id="PF06439">
    <property type="entry name" value="3keto-disac_hyd"/>
    <property type="match status" value="1"/>
</dbReference>
<comment type="caution">
    <text evidence="3">The sequence shown here is derived from an EMBL/GenBank/DDBJ whole genome shotgun (WGS) entry which is preliminary data.</text>
</comment>
<feature type="compositionally biased region" description="Pro residues" evidence="1">
    <location>
        <begin position="20"/>
        <end position="29"/>
    </location>
</feature>
<dbReference type="InterPro" id="IPR010496">
    <property type="entry name" value="AL/BT2_dom"/>
</dbReference>
<dbReference type="EMBL" id="JBHSCN010000002">
    <property type="protein sequence ID" value="MFC4242131.1"/>
    <property type="molecule type" value="Genomic_DNA"/>
</dbReference>
<gene>
    <name evidence="3" type="ORF">ACFOYW_01995</name>
</gene>
<reference evidence="4" key="1">
    <citation type="journal article" date="2019" name="Int. J. Syst. Evol. Microbiol.">
        <title>The Global Catalogue of Microorganisms (GCM) 10K type strain sequencing project: providing services to taxonomists for standard genome sequencing and annotation.</title>
        <authorList>
            <consortium name="The Broad Institute Genomics Platform"/>
            <consortium name="The Broad Institute Genome Sequencing Center for Infectious Disease"/>
            <person name="Wu L."/>
            <person name="Ma J."/>
        </authorList>
    </citation>
    <scope>NUCLEOTIDE SEQUENCE [LARGE SCALE GENOMIC DNA]</scope>
    <source>
        <strain evidence="4">CGMCC 1.10363</strain>
    </source>
</reference>
<evidence type="ECO:0000256" key="1">
    <source>
        <dbReference type="SAM" id="MobiDB-lite"/>
    </source>
</evidence>
<evidence type="ECO:0000259" key="2">
    <source>
        <dbReference type="Pfam" id="PF06439"/>
    </source>
</evidence>
<sequence>MTTTLFDGATLTGWHATPRLPVPVAPGRPGPDTSSDSYRRAAASHGRWYIEDDAIVGGQEPPGSGLGAYLVTDASYGDFELSFEVKPDWPADTGILVRTTDDGLRGFQILIDHRRSGGIGGFYGNGIGGFHALAHNVDVERDAQGAPVGLIAEDPATTLEPVTAEKTALLSYAASADEFQRAWRWNDFNEFRVRCVGKYPVLTTWVNGVKLYELDTAAIRHPNYDREAVAELLGREGHIALEVHDNDPRMGRDRWGTDAVVRWRNFQLTPVTED</sequence>
<protein>
    <submittedName>
        <fullName evidence="3">DUF1080 domain-containing protein</fullName>
    </submittedName>
</protein>
<dbReference type="RefSeq" id="WP_390226925.1">
    <property type="nucleotide sequence ID" value="NZ_JBHSCN010000002.1"/>
</dbReference>
<dbReference type="Gene3D" id="2.60.120.560">
    <property type="entry name" value="Exo-inulinase, domain 1"/>
    <property type="match status" value="1"/>
</dbReference>
<name>A0ABV8Q1J3_9MICO</name>
<evidence type="ECO:0000313" key="3">
    <source>
        <dbReference type="EMBL" id="MFC4242131.1"/>
    </source>
</evidence>
<keyword evidence="4" id="KW-1185">Reference proteome</keyword>
<feature type="domain" description="3-keto-alpha-glucoside-1,2-lyase/3-keto-2-hydroxy-glucal hydratase" evidence="2">
    <location>
        <begin position="3"/>
        <end position="268"/>
    </location>
</feature>
<organism evidence="3 4">
    <name type="scientific">Gryllotalpicola reticulitermitis</name>
    <dbReference type="NCBI Taxonomy" id="1184153"/>
    <lineage>
        <taxon>Bacteria</taxon>
        <taxon>Bacillati</taxon>
        <taxon>Actinomycetota</taxon>
        <taxon>Actinomycetes</taxon>
        <taxon>Micrococcales</taxon>
        <taxon>Microbacteriaceae</taxon>
        <taxon>Gryllotalpicola</taxon>
    </lineage>
</organism>
<dbReference type="Proteomes" id="UP001595900">
    <property type="component" value="Unassembled WGS sequence"/>
</dbReference>
<accession>A0ABV8Q1J3</accession>
<feature type="region of interest" description="Disordered" evidence="1">
    <location>
        <begin position="17"/>
        <end position="38"/>
    </location>
</feature>